<keyword evidence="4" id="KW-1185">Reference proteome</keyword>
<evidence type="ECO:0000313" key="3">
    <source>
        <dbReference type="EMBL" id="GAA1719007.1"/>
    </source>
</evidence>
<organism evidence="3 4">
    <name type="scientific">Isoptericola hypogeus</name>
    <dbReference type="NCBI Taxonomy" id="300179"/>
    <lineage>
        <taxon>Bacteria</taxon>
        <taxon>Bacillati</taxon>
        <taxon>Actinomycetota</taxon>
        <taxon>Actinomycetes</taxon>
        <taxon>Micrococcales</taxon>
        <taxon>Promicromonosporaceae</taxon>
        <taxon>Isoptericola</taxon>
    </lineage>
</organism>
<dbReference type="Proteomes" id="UP001501138">
    <property type="component" value="Unassembled WGS sequence"/>
</dbReference>
<feature type="transmembrane region" description="Helical" evidence="2">
    <location>
        <begin position="188"/>
        <end position="209"/>
    </location>
</feature>
<keyword evidence="2" id="KW-0812">Transmembrane</keyword>
<name>A0ABN2J6H3_9MICO</name>
<evidence type="ECO:0000313" key="4">
    <source>
        <dbReference type="Proteomes" id="UP001501138"/>
    </source>
</evidence>
<comment type="caution">
    <text evidence="3">The sequence shown here is derived from an EMBL/GenBank/DDBJ whole genome shotgun (WGS) entry which is preliminary data.</text>
</comment>
<feature type="transmembrane region" description="Helical" evidence="2">
    <location>
        <begin position="27"/>
        <end position="48"/>
    </location>
</feature>
<reference evidence="3 4" key="1">
    <citation type="journal article" date="2019" name="Int. J. Syst. Evol. Microbiol.">
        <title>The Global Catalogue of Microorganisms (GCM) 10K type strain sequencing project: providing services to taxonomists for standard genome sequencing and annotation.</title>
        <authorList>
            <consortium name="The Broad Institute Genomics Platform"/>
            <consortium name="The Broad Institute Genome Sequencing Center for Infectious Disease"/>
            <person name="Wu L."/>
            <person name="Ma J."/>
        </authorList>
    </citation>
    <scope>NUCLEOTIDE SEQUENCE [LARGE SCALE GENOMIC DNA]</scope>
    <source>
        <strain evidence="3 4">JCM 15589</strain>
    </source>
</reference>
<evidence type="ECO:0000256" key="2">
    <source>
        <dbReference type="SAM" id="Phobius"/>
    </source>
</evidence>
<sequence length="210" mass="21029">MSETEASVPRRRATVRPAPPGTAPPSIAWLVAWTAVGVVAGLGIVVGLGAVEAAGGQDVFLGVTAAVPATAVGVAAVCYLAAAATGRRWMGWAVLPVASALPALQYAGVPRWASFGVVGLGLLAYGLARHRPATGTQAAAMVGYYGVAVAATALPPRVGLVVAALALGAHVAWDVVHYRRDVVVPRSLTVFCLGLDVTAAALCVAFAVAA</sequence>
<feature type="transmembrane region" description="Helical" evidence="2">
    <location>
        <begin position="112"/>
        <end position="128"/>
    </location>
</feature>
<proteinExistence type="predicted"/>
<protein>
    <recommendedName>
        <fullName evidence="5">LexA-binding, inner membrane-associated hydrolase</fullName>
    </recommendedName>
</protein>
<evidence type="ECO:0008006" key="5">
    <source>
        <dbReference type="Google" id="ProtNLM"/>
    </source>
</evidence>
<dbReference type="EMBL" id="BAAAPM010000003">
    <property type="protein sequence ID" value="GAA1719007.1"/>
    <property type="molecule type" value="Genomic_DNA"/>
</dbReference>
<gene>
    <name evidence="3" type="ORF">GCM10009809_13560</name>
</gene>
<keyword evidence="2" id="KW-1133">Transmembrane helix</keyword>
<dbReference type="RefSeq" id="WP_344246925.1">
    <property type="nucleotide sequence ID" value="NZ_BAAAPM010000003.1"/>
</dbReference>
<keyword evidence="2" id="KW-0472">Membrane</keyword>
<evidence type="ECO:0000256" key="1">
    <source>
        <dbReference type="SAM" id="MobiDB-lite"/>
    </source>
</evidence>
<feature type="region of interest" description="Disordered" evidence="1">
    <location>
        <begin position="1"/>
        <end position="21"/>
    </location>
</feature>
<accession>A0ABN2J6H3</accession>
<feature type="transmembrane region" description="Helical" evidence="2">
    <location>
        <begin position="60"/>
        <end position="82"/>
    </location>
</feature>